<reference evidence="3" key="1">
    <citation type="journal article" date="2019" name="Int. J. Syst. Evol. Microbiol.">
        <title>The Global Catalogue of Microorganisms (GCM) 10K type strain sequencing project: providing services to taxonomists for standard genome sequencing and annotation.</title>
        <authorList>
            <consortium name="The Broad Institute Genomics Platform"/>
            <consortium name="The Broad Institute Genome Sequencing Center for Infectious Disease"/>
            <person name="Wu L."/>
            <person name="Ma J."/>
        </authorList>
    </citation>
    <scope>NUCLEOTIDE SEQUENCE [LARGE SCALE GENOMIC DNA]</scope>
    <source>
        <strain evidence="3">JCM 14736</strain>
    </source>
</reference>
<gene>
    <name evidence="2" type="ORF">GCM10009768_31340</name>
</gene>
<sequence>MTIFSAGELADLFDDSAYGREKYTEPAPSDELVAEVEAELGYRLPAAYVELCRRRNGGTLRRNCFPTEGVHVWAEDHVAVTGLRAIGRTATWSLLGDLGSPFMQSEWGYPEIGVCFADTPTAGHSEFMLDYRECGPEGEPLVVIVDQEDDYRVSFLAPDFATFIRGLVPEDEFLDDPEEALAEEFETVEEGSFSPIVLRGLAALGPVLENGEASIRAIGRRIVREKGFFALHADADSHLMYATMFLLYSSLTTARSREDFLYEDPADRSYEHPCYAMMIPSSYTGQPYGFTTGGWAPGFVEDWWDAQIALGGIVAVAGGFRFARETEVGLVRVLNVLGRA</sequence>
<dbReference type="SUPFAM" id="SSF160631">
    <property type="entry name" value="SMI1/KNR4-like"/>
    <property type="match status" value="1"/>
</dbReference>
<dbReference type="SMART" id="SM00860">
    <property type="entry name" value="SMI1_KNR4"/>
    <property type="match status" value="1"/>
</dbReference>
<dbReference type="Pfam" id="PF09346">
    <property type="entry name" value="SMI1_KNR4"/>
    <property type="match status" value="1"/>
</dbReference>
<name>A0ABP4Y6K7_9MICO</name>
<evidence type="ECO:0000313" key="3">
    <source>
        <dbReference type="Proteomes" id="UP001500851"/>
    </source>
</evidence>
<accession>A0ABP4Y6K7</accession>
<dbReference type="Gene3D" id="3.40.1580.10">
    <property type="entry name" value="SMI1/KNR4-like"/>
    <property type="match status" value="1"/>
</dbReference>
<dbReference type="InterPro" id="IPR037883">
    <property type="entry name" value="Knr4/Smi1-like_sf"/>
</dbReference>
<dbReference type="EMBL" id="BAAAOB010000006">
    <property type="protein sequence ID" value="GAA1800111.1"/>
    <property type="molecule type" value="Genomic_DNA"/>
</dbReference>
<protein>
    <submittedName>
        <fullName evidence="2">SMI1/KNR4 family protein</fullName>
    </submittedName>
</protein>
<feature type="domain" description="Knr4/Smi1-like" evidence="1">
    <location>
        <begin position="27"/>
        <end position="166"/>
    </location>
</feature>
<organism evidence="2 3">
    <name type="scientific">Leucobacter iarius</name>
    <dbReference type="NCBI Taxonomy" id="333963"/>
    <lineage>
        <taxon>Bacteria</taxon>
        <taxon>Bacillati</taxon>
        <taxon>Actinomycetota</taxon>
        <taxon>Actinomycetes</taxon>
        <taxon>Micrococcales</taxon>
        <taxon>Microbacteriaceae</taxon>
        <taxon>Leucobacter</taxon>
    </lineage>
</organism>
<dbReference type="InterPro" id="IPR018958">
    <property type="entry name" value="Knr4/Smi1-like_dom"/>
</dbReference>
<proteinExistence type="predicted"/>
<evidence type="ECO:0000259" key="1">
    <source>
        <dbReference type="SMART" id="SM00860"/>
    </source>
</evidence>
<keyword evidence="3" id="KW-1185">Reference proteome</keyword>
<dbReference type="Proteomes" id="UP001500851">
    <property type="component" value="Unassembled WGS sequence"/>
</dbReference>
<evidence type="ECO:0000313" key="2">
    <source>
        <dbReference type="EMBL" id="GAA1800111.1"/>
    </source>
</evidence>
<comment type="caution">
    <text evidence="2">The sequence shown here is derived from an EMBL/GenBank/DDBJ whole genome shotgun (WGS) entry which is preliminary data.</text>
</comment>